<keyword evidence="2" id="KW-1185">Reference proteome</keyword>
<dbReference type="AlphaFoldDB" id="A0AAW0SFC4"/>
<dbReference type="InterPro" id="IPR033227">
    <property type="entry name" value="CAPS"/>
</dbReference>
<feature type="non-terminal residue" evidence="1">
    <location>
        <position position="1"/>
    </location>
</feature>
<reference evidence="1 2" key="1">
    <citation type="submission" date="2023-03" db="EMBL/GenBank/DDBJ databases">
        <title>High-quality genome of Scylla paramamosain provides insights in environmental adaptation.</title>
        <authorList>
            <person name="Zhang L."/>
        </authorList>
    </citation>
    <scope>NUCLEOTIDE SEQUENCE [LARGE SCALE GENOMIC DNA]</scope>
    <source>
        <strain evidence="1">LZ_2023a</strain>
        <tissue evidence="1">Muscle</tissue>
    </source>
</reference>
<accession>A0AAW0SFC4</accession>
<comment type="caution">
    <text evidence="1">The sequence shown here is derived from an EMBL/GenBank/DDBJ whole genome shotgun (WGS) entry which is preliminary data.</text>
</comment>
<protein>
    <submittedName>
        <fullName evidence="1">Uncharacterized protein</fullName>
    </submittedName>
</protein>
<dbReference type="PANTHER" id="PTHR12166:SF8">
    <property type="entry name" value="CALCIUM-DEPENDENT SECRETION ACTIVATOR"/>
    <property type="match status" value="1"/>
</dbReference>
<name>A0AAW0SFC4_SCYPA</name>
<gene>
    <name evidence="1" type="ORF">O3P69_016277</name>
</gene>
<evidence type="ECO:0000313" key="1">
    <source>
        <dbReference type="EMBL" id="KAK8373863.1"/>
    </source>
</evidence>
<evidence type="ECO:0000313" key="2">
    <source>
        <dbReference type="Proteomes" id="UP001487740"/>
    </source>
</evidence>
<dbReference type="GO" id="GO:0016079">
    <property type="term" value="P:synaptic vesicle exocytosis"/>
    <property type="evidence" value="ECO:0007669"/>
    <property type="project" value="InterPro"/>
</dbReference>
<proteinExistence type="predicted"/>
<dbReference type="GO" id="GO:0098793">
    <property type="term" value="C:presynapse"/>
    <property type="evidence" value="ECO:0007669"/>
    <property type="project" value="GOC"/>
</dbReference>
<sequence>SFLKGELQIAADEAFINAVQSYYEIFLKNERLASMVTSGACSQHDLREVFKHNVEKRVRSLPEIDGLSKETVLTSWMAKFDMIIKAGEEDSKRPGRMQQPLNSELIMPKEQLFDMFQQILGIKKFEHQLLFNALQLDSQDEQAAAIRRELDGRMQKVAELERNRKLMPKFVVKEMESLYLEELKTSINLLMANLESLPVSKCSQEGKYGLQKLRKYNHRSDGSLENLSLSRRKRYKVFECLSPRLRKLSASVIC</sequence>
<dbReference type="EMBL" id="JARAKH010000816">
    <property type="protein sequence ID" value="KAK8373863.1"/>
    <property type="molecule type" value="Genomic_DNA"/>
</dbReference>
<dbReference type="GO" id="GO:1990504">
    <property type="term" value="P:dense core granule exocytosis"/>
    <property type="evidence" value="ECO:0007669"/>
    <property type="project" value="InterPro"/>
</dbReference>
<organism evidence="1 2">
    <name type="scientific">Scylla paramamosain</name>
    <name type="common">Mud crab</name>
    <dbReference type="NCBI Taxonomy" id="85552"/>
    <lineage>
        <taxon>Eukaryota</taxon>
        <taxon>Metazoa</taxon>
        <taxon>Ecdysozoa</taxon>
        <taxon>Arthropoda</taxon>
        <taxon>Crustacea</taxon>
        <taxon>Multicrustacea</taxon>
        <taxon>Malacostraca</taxon>
        <taxon>Eumalacostraca</taxon>
        <taxon>Eucarida</taxon>
        <taxon>Decapoda</taxon>
        <taxon>Pleocyemata</taxon>
        <taxon>Brachyura</taxon>
        <taxon>Eubrachyura</taxon>
        <taxon>Portunoidea</taxon>
        <taxon>Portunidae</taxon>
        <taxon>Portuninae</taxon>
        <taxon>Scylla</taxon>
    </lineage>
</organism>
<dbReference type="PANTHER" id="PTHR12166">
    <property type="entry name" value="CALCIUM-DEPENDENT SECRETION ACTIVATOR"/>
    <property type="match status" value="1"/>
</dbReference>
<dbReference type="Proteomes" id="UP001487740">
    <property type="component" value="Unassembled WGS sequence"/>
</dbReference>